<evidence type="ECO:0000313" key="1">
    <source>
        <dbReference type="EMBL" id="RTX73521.1"/>
    </source>
</evidence>
<sequence>MDFQIDGSIISAISAIFSAVTAIFSLLIARSNLSHIKNKEAPNIAITSNFEYFNTFIDQPDLYYKEFVKKHHFNIQNLSLLQIDLLSIEITDVIDRGKKELYKNSSDNPEFSFLGGASDLNPIIKNMQSYQPSLLQKFNSIEAKSAERYDIPLFILQDFVQATYKMKIDERIKIKRRANLNISFYDISKNKIVKKKYKIIYYLEFKGTIGRINFDLNPRIIKLNKSFFFRCY</sequence>
<reference evidence="1 2" key="1">
    <citation type="submission" date="2018-10" db="EMBL/GenBank/DDBJ databases">
        <title>A collection Staphylococci species genome sequencing.</title>
        <authorList>
            <person name="Cole K."/>
        </authorList>
    </citation>
    <scope>NUCLEOTIDE SEQUENCE [LARGE SCALE GENOMIC DNA]</scope>
    <source>
        <strain evidence="2">NCTC 12218</strain>
    </source>
</reference>
<dbReference type="RefSeq" id="WP_126477073.1">
    <property type="nucleotide sequence ID" value="NZ_CP188067.1"/>
</dbReference>
<comment type="caution">
    <text evidence="1">The sequence shown here is derived from an EMBL/GenBank/DDBJ whole genome shotgun (WGS) entry which is preliminary data.</text>
</comment>
<accession>A0AAJ4SII6</accession>
<dbReference type="AlphaFoldDB" id="A0AAJ4SII6"/>
<evidence type="ECO:0000313" key="2">
    <source>
        <dbReference type="Proteomes" id="UP000274792"/>
    </source>
</evidence>
<name>A0AAJ4SII6_MAMSC</name>
<dbReference type="Proteomes" id="UP000274792">
    <property type="component" value="Unassembled WGS sequence"/>
</dbReference>
<protein>
    <submittedName>
        <fullName evidence="1">Uncharacterized protein</fullName>
    </submittedName>
</protein>
<proteinExistence type="predicted"/>
<dbReference type="EMBL" id="RXWV01000027">
    <property type="protein sequence ID" value="RTX73521.1"/>
    <property type="molecule type" value="Genomic_DNA"/>
</dbReference>
<gene>
    <name evidence="1" type="ORF">CD117_05565</name>
</gene>
<organism evidence="1 2">
    <name type="scientific">Mammaliicoccus sciuri</name>
    <name type="common">Staphylococcus sciuri</name>
    <dbReference type="NCBI Taxonomy" id="1296"/>
    <lineage>
        <taxon>Bacteria</taxon>
        <taxon>Bacillati</taxon>
        <taxon>Bacillota</taxon>
        <taxon>Bacilli</taxon>
        <taxon>Bacillales</taxon>
        <taxon>Staphylococcaceae</taxon>
        <taxon>Mammaliicoccus</taxon>
    </lineage>
</organism>